<proteinExistence type="predicted"/>
<keyword evidence="1" id="KW-0444">Lipid biosynthesis</keyword>
<dbReference type="RefSeq" id="WP_091334979.1">
    <property type="nucleotide sequence ID" value="NZ_FNYC01000002.1"/>
</dbReference>
<dbReference type="STRING" id="529704.SAMN02927913_1262"/>
<dbReference type="PIRSF" id="PIRSF011489">
    <property type="entry name" value="DUF479"/>
    <property type="match status" value="1"/>
</dbReference>
<evidence type="ECO:0000313" key="5">
    <source>
        <dbReference type="EMBL" id="SEI65472.1"/>
    </source>
</evidence>
<dbReference type="OrthoDB" id="8442777at2"/>
<keyword evidence="2" id="KW-0378">Hydrolase</keyword>
<keyword evidence="4" id="KW-0276">Fatty acid metabolism</keyword>
<evidence type="ECO:0000256" key="3">
    <source>
        <dbReference type="ARBA" id="ARBA00023098"/>
    </source>
</evidence>
<evidence type="ECO:0000256" key="4">
    <source>
        <dbReference type="ARBA" id="ARBA00023160"/>
    </source>
</evidence>
<dbReference type="AlphaFoldDB" id="A0A1H6SPC8"/>
<evidence type="ECO:0000313" key="6">
    <source>
        <dbReference type="Proteomes" id="UP000199420"/>
    </source>
</evidence>
<dbReference type="EMBL" id="FNYC01000002">
    <property type="protein sequence ID" value="SEI65472.1"/>
    <property type="molecule type" value="Genomic_DNA"/>
</dbReference>
<dbReference type="PANTHER" id="PTHR38764:SF1">
    <property type="entry name" value="ACYL CARRIER PROTEIN PHOSPHODIESTERASE"/>
    <property type="match status" value="1"/>
</dbReference>
<dbReference type="InterPro" id="IPR007431">
    <property type="entry name" value="ACP_PD"/>
</dbReference>
<reference evidence="5 6" key="1">
    <citation type="submission" date="2016-10" db="EMBL/GenBank/DDBJ databases">
        <authorList>
            <person name="de Groot N.N."/>
        </authorList>
    </citation>
    <scope>NUCLEOTIDE SEQUENCE [LARGE SCALE GENOMIC DNA]</scope>
    <source>
        <strain evidence="5 6">DSM 26515</strain>
    </source>
</reference>
<organism evidence="5 6">
    <name type="scientific">Frateuria terrea</name>
    <dbReference type="NCBI Taxonomy" id="529704"/>
    <lineage>
        <taxon>Bacteria</taxon>
        <taxon>Pseudomonadati</taxon>
        <taxon>Pseudomonadota</taxon>
        <taxon>Gammaproteobacteria</taxon>
        <taxon>Lysobacterales</taxon>
        <taxon>Rhodanobacteraceae</taxon>
        <taxon>Frateuria</taxon>
    </lineage>
</organism>
<gene>
    <name evidence="5" type="ORF">SAMN04487997_1347</name>
</gene>
<evidence type="ECO:0000256" key="1">
    <source>
        <dbReference type="ARBA" id="ARBA00022516"/>
    </source>
</evidence>
<keyword evidence="4" id="KW-0275">Fatty acid biosynthesis</keyword>
<protein>
    <submittedName>
        <fullName evidence="5">Acyl carrier protein phosphodiesterase</fullName>
    </submittedName>
</protein>
<name>A0A1H6SPC8_9GAMM</name>
<dbReference type="PANTHER" id="PTHR38764">
    <property type="entry name" value="ACYL CARRIER PROTEIN PHOSPHODIESTERASE"/>
    <property type="match status" value="1"/>
</dbReference>
<dbReference type="Pfam" id="PF04336">
    <property type="entry name" value="ACP_PD"/>
    <property type="match status" value="1"/>
</dbReference>
<keyword evidence="6" id="KW-1185">Reference proteome</keyword>
<sequence length="198" mass="22055">MNHLAHALLAGPDEAWRLGGVLGDFVRGAPDPLLPAGVREGIALHRAIDGYTDRHPEVLAARALFEPPYRRYAGIALDMWFDHCLARGFACWSTQPLDGFSTDLRQLLQRHGALLPPAAQHFARYMQANDLPAGYADPVVLERALAGIGQRLRRDNPLDRMLPVLQALDAPLQERFESFFPQLQRFVGDWAVARQSSV</sequence>
<dbReference type="GO" id="GO:0006633">
    <property type="term" value="P:fatty acid biosynthetic process"/>
    <property type="evidence" value="ECO:0007669"/>
    <property type="project" value="UniProtKB-KW"/>
</dbReference>
<dbReference type="Proteomes" id="UP000199420">
    <property type="component" value="Unassembled WGS sequence"/>
</dbReference>
<dbReference type="GO" id="GO:0008770">
    <property type="term" value="F:[acyl-carrier-protein] phosphodiesterase activity"/>
    <property type="evidence" value="ECO:0007669"/>
    <property type="project" value="InterPro"/>
</dbReference>
<keyword evidence="3" id="KW-0443">Lipid metabolism</keyword>
<evidence type="ECO:0000256" key="2">
    <source>
        <dbReference type="ARBA" id="ARBA00022801"/>
    </source>
</evidence>
<accession>A0A1H6SPC8</accession>